<proteinExistence type="predicted"/>
<accession>A0A061AE27</accession>
<dbReference type="EMBL" id="LK022849">
    <property type="protein sequence ID" value="CDR18122.1"/>
    <property type="molecule type" value="Genomic_DNA"/>
</dbReference>
<name>A0A061AE27_9ACTN</name>
<organism evidence="1">
    <name type="scientific">Streptomyces iranensis</name>
    <dbReference type="NCBI Taxonomy" id="576784"/>
    <lineage>
        <taxon>Bacteria</taxon>
        <taxon>Bacillati</taxon>
        <taxon>Actinomycetota</taxon>
        <taxon>Actinomycetes</taxon>
        <taxon>Kitasatosporales</taxon>
        <taxon>Streptomycetaceae</taxon>
        <taxon>Streptomyces</taxon>
        <taxon>Streptomyces violaceusniger group</taxon>
    </lineage>
</organism>
<dbReference type="AlphaFoldDB" id="A0A061AE27"/>
<evidence type="ECO:0000313" key="2">
    <source>
        <dbReference type="EMBL" id="MBP2068745.1"/>
    </source>
</evidence>
<gene>
    <name evidence="2" type="ORF">J2Z30_009827</name>
    <name evidence="1" type="ORF">SIRAN23</name>
</gene>
<keyword evidence="3" id="KW-1185">Reference proteome</keyword>
<sequence>MLSRIERIQRRCDVDDFVVAEALLVSPLVLLRGPSCL</sequence>
<reference evidence="1" key="1">
    <citation type="submission" date="2014-05" db="EMBL/GenBank/DDBJ databases">
        <authorList>
            <person name="Horn Fabian"/>
        </authorList>
    </citation>
    <scope>NUCLEOTIDE SEQUENCE</scope>
</reference>
<dbReference type="Proteomes" id="UP000756710">
    <property type="component" value="Unassembled WGS sequence"/>
</dbReference>
<evidence type="ECO:0000313" key="3">
    <source>
        <dbReference type="Proteomes" id="UP000756710"/>
    </source>
</evidence>
<evidence type="ECO:0000313" key="1">
    <source>
        <dbReference type="EMBL" id="CDR18122.1"/>
    </source>
</evidence>
<protein>
    <submittedName>
        <fullName evidence="1">Uncharacterized protein</fullName>
    </submittedName>
</protein>
<dbReference type="HOGENOM" id="CLU_3349188_0_0_11"/>
<dbReference type="EMBL" id="JAGGLR010000050">
    <property type="protein sequence ID" value="MBP2068745.1"/>
    <property type="molecule type" value="Genomic_DNA"/>
</dbReference>
<reference evidence="2 3" key="2">
    <citation type="submission" date="2021-03" db="EMBL/GenBank/DDBJ databases">
        <title>Genomic Encyclopedia of Type Strains, Phase IV (KMG-IV): sequencing the most valuable type-strain genomes for metagenomic binning, comparative biology and taxonomic classification.</title>
        <authorList>
            <person name="Goeker M."/>
        </authorList>
    </citation>
    <scope>NUCLEOTIDE SEQUENCE [LARGE SCALE GENOMIC DNA]</scope>
    <source>
        <strain evidence="2 3">DSM 41954</strain>
    </source>
</reference>